<organism evidence="2 3">
    <name type="scientific">Candidula unifasciata</name>
    <dbReference type="NCBI Taxonomy" id="100452"/>
    <lineage>
        <taxon>Eukaryota</taxon>
        <taxon>Metazoa</taxon>
        <taxon>Spiralia</taxon>
        <taxon>Lophotrochozoa</taxon>
        <taxon>Mollusca</taxon>
        <taxon>Gastropoda</taxon>
        <taxon>Heterobranchia</taxon>
        <taxon>Euthyneura</taxon>
        <taxon>Panpulmonata</taxon>
        <taxon>Eupulmonata</taxon>
        <taxon>Stylommatophora</taxon>
        <taxon>Helicina</taxon>
        <taxon>Helicoidea</taxon>
        <taxon>Geomitridae</taxon>
        <taxon>Candidula</taxon>
    </lineage>
</organism>
<dbReference type="AlphaFoldDB" id="A0A8S3ZVR3"/>
<evidence type="ECO:0000313" key="2">
    <source>
        <dbReference type="EMBL" id="CAG5131695.1"/>
    </source>
</evidence>
<dbReference type="SUPFAM" id="SSF48726">
    <property type="entry name" value="Immunoglobulin"/>
    <property type="match status" value="1"/>
</dbReference>
<accession>A0A8S3ZVR3</accession>
<feature type="domain" description="Ig-like" evidence="1">
    <location>
        <begin position="1"/>
        <end position="59"/>
    </location>
</feature>
<reference evidence="2" key="1">
    <citation type="submission" date="2021-04" db="EMBL/GenBank/DDBJ databases">
        <authorList>
            <consortium name="Molecular Ecology Group"/>
        </authorList>
    </citation>
    <scope>NUCLEOTIDE SEQUENCE</scope>
</reference>
<dbReference type="InterPro" id="IPR036179">
    <property type="entry name" value="Ig-like_dom_sf"/>
</dbReference>
<dbReference type="Gene3D" id="2.60.40.10">
    <property type="entry name" value="Immunoglobulins"/>
    <property type="match status" value="1"/>
</dbReference>
<dbReference type="CDD" id="cd00096">
    <property type="entry name" value="Ig"/>
    <property type="match status" value="1"/>
</dbReference>
<feature type="non-terminal residue" evidence="2">
    <location>
        <position position="1"/>
    </location>
</feature>
<dbReference type="InterPro" id="IPR007110">
    <property type="entry name" value="Ig-like_dom"/>
</dbReference>
<protein>
    <recommendedName>
        <fullName evidence="1">Ig-like domain-containing protein</fullName>
    </recommendedName>
</protein>
<gene>
    <name evidence="2" type="ORF">CUNI_LOCUS17253</name>
</gene>
<dbReference type="PROSITE" id="PS50835">
    <property type="entry name" value="IG_LIKE"/>
    <property type="match status" value="1"/>
</dbReference>
<comment type="caution">
    <text evidence="2">The sequence shown here is derived from an EMBL/GenBank/DDBJ whole genome shotgun (WGS) entry which is preliminary data.</text>
</comment>
<evidence type="ECO:0000259" key="1">
    <source>
        <dbReference type="PROSITE" id="PS50835"/>
    </source>
</evidence>
<name>A0A8S3ZVR3_9EUPU</name>
<keyword evidence="3" id="KW-1185">Reference proteome</keyword>
<dbReference type="Proteomes" id="UP000678393">
    <property type="component" value="Unassembled WGS sequence"/>
</dbReference>
<evidence type="ECO:0000313" key="3">
    <source>
        <dbReference type="Proteomes" id="UP000678393"/>
    </source>
</evidence>
<dbReference type="EMBL" id="CAJHNH020004802">
    <property type="protein sequence ID" value="CAG5131695.1"/>
    <property type="molecule type" value="Genomic_DNA"/>
</dbReference>
<sequence length="99" mass="10915">PTYSWSFTPLKTGKRVDQISVSNQINIEDFSEEHAGVYECHVTNEIIEKSDNGEEGRVHVFDNTYSVNISVAAETGVEVQGQNAAYVVRSSHSAQSVPQ</sequence>
<feature type="non-terminal residue" evidence="2">
    <location>
        <position position="99"/>
    </location>
</feature>
<dbReference type="InterPro" id="IPR013783">
    <property type="entry name" value="Ig-like_fold"/>
</dbReference>
<proteinExistence type="predicted"/>